<dbReference type="AlphaFoldDB" id="A0A3P1VEX6"/>
<protein>
    <submittedName>
        <fullName evidence="1">Uncharacterized protein</fullName>
    </submittedName>
</protein>
<gene>
    <name evidence="1" type="ORF">EII38_00825</name>
</gene>
<evidence type="ECO:0000313" key="1">
    <source>
        <dbReference type="EMBL" id="RRD32308.1"/>
    </source>
</evidence>
<reference evidence="1 2" key="1">
    <citation type="submission" date="2018-11" db="EMBL/GenBank/DDBJ databases">
        <title>Genomes From Bacteria Associated with the Canine Oral Cavity: a Test Case for Automated Genome-Based Taxonomic Assignment.</title>
        <authorList>
            <person name="Coil D.A."/>
            <person name="Jospin G."/>
            <person name="Darling A.E."/>
            <person name="Wallis C."/>
            <person name="Davis I.J."/>
            <person name="Harris S."/>
            <person name="Eisen J.A."/>
            <person name="Holcombe L.J."/>
            <person name="O'Flynn C."/>
        </authorList>
    </citation>
    <scope>NUCLEOTIDE SEQUENCE [LARGE SCALE GENOMIC DNA]</scope>
    <source>
        <strain evidence="1 2">OH4621_COT-116</strain>
    </source>
</reference>
<dbReference type="RefSeq" id="WP_124775256.1">
    <property type="nucleotide sequence ID" value="NZ_RQZA01000001.1"/>
</dbReference>
<proteinExistence type="predicted"/>
<name>A0A3P1VEX6_9STRE</name>
<accession>A0A3P1VEX6</accession>
<dbReference type="Proteomes" id="UP000281771">
    <property type="component" value="Unassembled WGS sequence"/>
</dbReference>
<dbReference type="EMBL" id="RQZA01000001">
    <property type="protein sequence ID" value="RRD32308.1"/>
    <property type="molecule type" value="Genomic_DNA"/>
</dbReference>
<keyword evidence="2" id="KW-1185">Reference proteome</keyword>
<evidence type="ECO:0000313" key="2">
    <source>
        <dbReference type="Proteomes" id="UP000281771"/>
    </source>
</evidence>
<comment type="caution">
    <text evidence="1">The sequence shown here is derived from an EMBL/GenBank/DDBJ whole genome shotgun (WGS) entry which is preliminary data.</text>
</comment>
<sequence>MEKQPKHQFTGLKSLENLKDIYLQTYLELEAGDIVELSHFQNFDMDWNQLINSGTFEATHNLGEDRKLRYTCQLENSTEARYLFNQISERTDEDLSRIISEFLKHTTKIIAVTVDEN</sequence>
<organism evidence="1 2">
    <name type="scientific">Streptococcus minor</name>
    <dbReference type="NCBI Taxonomy" id="229549"/>
    <lineage>
        <taxon>Bacteria</taxon>
        <taxon>Bacillati</taxon>
        <taxon>Bacillota</taxon>
        <taxon>Bacilli</taxon>
        <taxon>Lactobacillales</taxon>
        <taxon>Streptococcaceae</taxon>
        <taxon>Streptococcus</taxon>
    </lineage>
</organism>